<dbReference type="InterPro" id="IPR051784">
    <property type="entry name" value="Nod_factor_ABC_transporter"/>
</dbReference>
<evidence type="ECO:0000313" key="8">
    <source>
        <dbReference type="EMBL" id="GIG83576.1"/>
    </source>
</evidence>
<evidence type="ECO:0000256" key="1">
    <source>
        <dbReference type="ARBA" id="ARBA00004141"/>
    </source>
</evidence>
<feature type="transmembrane region" description="Helical" evidence="6">
    <location>
        <begin position="44"/>
        <end position="62"/>
    </location>
</feature>
<keyword evidence="2 6" id="KW-0812">Transmembrane</keyword>
<dbReference type="InterPro" id="IPR000412">
    <property type="entry name" value="ABC_2_transport"/>
</dbReference>
<organism evidence="8 9">
    <name type="scientific">Planotetraspora kaengkrachanensis</name>
    <dbReference type="NCBI Taxonomy" id="575193"/>
    <lineage>
        <taxon>Bacteria</taxon>
        <taxon>Bacillati</taxon>
        <taxon>Actinomycetota</taxon>
        <taxon>Actinomycetes</taxon>
        <taxon>Streptosporangiales</taxon>
        <taxon>Streptosporangiaceae</taxon>
        <taxon>Planotetraspora</taxon>
    </lineage>
</organism>
<feature type="transmembrane region" description="Helical" evidence="6">
    <location>
        <begin position="188"/>
        <end position="207"/>
    </location>
</feature>
<gene>
    <name evidence="8" type="ORF">Pka01_67030</name>
</gene>
<feature type="transmembrane region" description="Helical" evidence="6">
    <location>
        <begin position="250"/>
        <end position="269"/>
    </location>
</feature>
<keyword evidence="6" id="KW-0813">Transport</keyword>
<keyword evidence="6" id="KW-1003">Cell membrane</keyword>
<keyword evidence="5" id="KW-0046">Antibiotic resistance</keyword>
<comment type="similarity">
    <text evidence="6">Belongs to the ABC-2 integral membrane protein family.</text>
</comment>
<dbReference type="PROSITE" id="PS51012">
    <property type="entry name" value="ABC_TM2"/>
    <property type="match status" value="1"/>
</dbReference>
<dbReference type="InterPro" id="IPR013525">
    <property type="entry name" value="ABC2_TM"/>
</dbReference>
<dbReference type="GO" id="GO:0140359">
    <property type="term" value="F:ABC-type transporter activity"/>
    <property type="evidence" value="ECO:0007669"/>
    <property type="project" value="InterPro"/>
</dbReference>
<feature type="transmembrane region" description="Helical" evidence="6">
    <location>
        <begin position="154"/>
        <end position="176"/>
    </location>
</feature>
<dbReference type="PIRSF" id="PIRSF006648">
    <property type="entry name" value="DrrB"/>
    <property type="match status" value="1"/>
</dbReference>
<dbReference type="GO" id="GO:0046677">
    <property type="term" value="P:response to antibiotic"/>
    <property type="evidence" value="ECO:0007669"/>
    <property type="project" value="UniProtKB-KW"/>
</dbReference>
<evidence type="ECO:0000256" key="2">
    <source>
        <dbReference type="ARBA" id="ARBA00022692"/>
    </source>
</evidence>
<sequence>MTTATPHAPHIPYGPASRLKWAVADGWTMTARILAHWARQPGQVAVGLLFPVMIVLMFGYLFGGGMAVPGGGDYREFLMPGMFALSMLFGVEATFTAVAADAAKGVTDRFRSMPVSRSAVVVGRCAADMINSVLGLAVLVLCGLAVGWRWHEGWGRAAAAIGLLLLLRLAFLWIGIHLGLAIGSPDAVMALQILVWPIGFLSNAFVWTDTMPGWLAAVAEWNPLAATITATRELFGNPTGGGSWIAEHSLAMALFWPLALTAIFFPLAVRRYARLDR</sequence>
<reference evidence="8 9" key="1">
    <citation type="submission" date="2021-01" db="EMBL/GenBank/DDBJ databases">
        <title>Whole genome shotgun sequence of Planotetraspora kaengkrachanensis NBRC 104272.</title>
        <authorList>
            <person name="Komaki H."/>
            <person name="Tamura T."/>
        </authorList>
    </citation>
    <scope>NUCLEOTIDE SEQUENCE [LARGE SCALE GENOMIC DNA]</scope>
    <source>
        <strain evidence="8 9">NBRC 104272</strain>
    </source>
</reference>
<dbReference type="AlphaFoldDB" id="A0A8J3VAW7"/>
<dbReference type="Pfam" id="PF01061">
    <property type="entry name" value="ABC2_membrane"/>
    <property type="match status" value="1"/>
</dbReference>
<keyword evidence="9" id="KW-1185">Reference proteome</keyword>
<evidence type="ECO:0000256" key="3">
    <source>
        <dbReference type="ARBA" id="ARBA00022989"/>
    </source>
</evidence>
<evidence type="ECO:0000256" key="4">
    <source>
        <dbReference type="ARBA" id="ARBA00023136"/>
    </source>
</evidence>
<proteinExistence type="inferred from homology"/>
<dbReference type="EMBL" id="BONV01000041">
    <property type="protein sequence ID" value="GIG83576.1"/>
    <property type="molecule type" value="Genomic_DNA"/>
</dbReference>
<keyword evidence="4 6" id="KW-0472">Membrane</keyword>
<dbReference type="GO" id="GO:0043190">
    <property type="term" value="C:ATP-binding cassette (ABC) transporter complex"/>
    <property type="evidence" value="ECO:0007669"/>
    <property type="project" value="InterPro"/>
</dbReference>
<evidence type="ECO:0000259" key="7">
    <source>
        <dbReference type="PROSITE" id="PS51012"/>
    </source>
</evidence>
<dbReference type="RefSeq" id="WP_203886872.1">
    <property type="nucleotide sequence ID" value="NZ_BAABHH010000027.1"/>
</dbReference>
<protein>
    <recommendedName>
        <fullName evidence="6">Transport permease protein</fullName>
    </recommendedName>
</protein>
<dbReference type="InterPro" id="IPR047817">
    <property type="entry name" value="ABC2_TM_bact-type"/>
</dbReference>
<comment type="subcellular location">
    <subcellularLocation>
        <location evidence="6">Cell membrane</location>
        <topology evidence="6">Multi-pass membrane protein</topology>
    </subcellularLocation>
    <subcellularLocation>
        <location evidence="1">Membrane</location>
        <topology evidence="1">Multi-pass membrane protein</topology>
    </subcellularLocation>
</comment>
<accession>A0A8J3VAW7</accession>
<evidence type="ECO:0000256" key="6">
    <source>
        <dbReference type="RuleBase" id="RU361157"/>
    </source>
</evidence>
<comment type="caution">
    <text evidence="8">The sequence shown here is derived from an EMBL/GenBank/DDBJ whole genome shotgun (WGS) entry which is preliminary data.</text>
</comment>
<evidence type="ECO:0000313" key="9">
    <source>
        <dbReference type="Proteomes" id="UP000630097"/>
    </source>
</evidence>
<feature type="domain" description="ABC transmembrane type-2" evidence="7">
    <location>
        <begin position="42"/>
        <end position="275"/>
    </location>
</feature>
<dbReference type="Proteomes" id="UP000630097">
    <property type="component" value="Unassembled WGS sequence"/>
</dbReference>
<keyword evidence="3 6" id="KW-1133">Transmembrane helix</keyword>
<evidence type="ECO:0000256" key="5">
    <source>
        <dbReference type="ARBA" id="ARBA00023251"/>
    </source>
</evidence>
<feature type="transmembrane region" description="Helical" evidence="6">
    <location>
        <begin position="121"/>
        <end position="148"/>
    </location>
</feature>
<dbReference type="PANTHER" id="PTHR43229">
    <property type="entry name" value="NODULATION PROTEIN J"/>
    <property type="match status" value="1"/>
</dbReference>
<feature type="transmembrane region" description="Helical" evidence="6">
    <location>
        <begin position="82"/>
        <end position="100"/>
    </location>
</feature>
<dbReference type="PANTHER" id="PTHR43229:SF2">
    <property type="entry name" value="NODULATION PROTEIN J"/>
    <property type="match status" value="1"/>
</dbReference>
<name>A0A8J3VAW7_9ACTN</name>